<reference evidence="1" key="1">
    <citation type="journal article" date="2020" name="mSystems">
        <title>Genome- and Community-Level Interaction Insights into Carbon Utilization and Element Cycling Functions of Hydrothermarchaeota in Hydrothermal Sediment.</title>
        <authorList>
            <person name="Zhou Z."/>
            <person name="Liu Y."/>
            <person name="Xu W."/>
            <person name="Pan J."/>
            <person name="Luo Z.H."/>
            <person name="Li M."/>
        </authorList>
    </citation>
    <scope>NUCLEOTIDE SEQUENCE [LARGE SCALE GENOMIC DNA]</scope>
    <source>
        <strain evidence="1">HyVt-76</strain>
    </source>
</reference>
<protein>
    <submittedName>
        <fullName evidence="1">HIT family hydrolase</fullName>
    </submittedName>
</protein>
<organism evidence="1">
    <name type="scientific">Caldithrix abyssi</name>
    <dbReference type="NCBI Taxonomy" id="187145"/>
    <lineage>
        <taxon>Bacteria</taxon>
        <taxon>Pseudomonadati</taxon>
        <taxon>Calditrichota</taxon>
        <taxon>Calditrichia</taxon>
        <taxon>Calditrichales</taxon>
        <taxon>Calditrichaceae</taxon>
        <taxon>Caldithrix</taxon>
    </lineage>
</organism>
<keyword evidence="1" id="KW-0378">Hydrolase</keyword>
<comment type="caution">
    <text evidence="1">The sequence shown here is derived from an EMBL/GenBank/DDBJ whole genome shotgun (WGS) entry which is preliminary data.</text>
</comment>
<evidence type="ECO:0000313" key="1">
    <source>
        <dbReference type="EMBL" id="HHE55356.1"/>
    </source>
</evidence>
<proteinExistence type="predicted"/>
<accession>A0A7V5H3V2</accession>
<dbReference type="Gene3D" id="3.30.428.10">
    <property type="entry name" value="HIT-like"/>
    <property type="match status" value="1"/>
</dbReference>
<dbReference type="EMBL" id="DRTD01000453">
    <property type="protein sequence ID" value="HHE55356.1"/>
    <property type="molecule type" value="Genomic_DNA"/>
</dbReference>
<dbReference type="Proteomes" id="UP000886111">
    <property type="component" value="Unassembled WGS sequence"/>
</dbReference>
<feature type="non-terminal residue" evidence="1">
    <location>
        <position position="29"/>
    </location>
</feature>
<dbReference type="InterPro" id="IPR036265">
    <property type="entry name" value="HIT-like_sf"/>
</dbReference>
<sequence>MKQLWAPWRMKYILNEIGKNEGCIFCDFP</sequence>
<name>A0A7V5H3V2_CALAY</name>
<gene>
    <name evidence="1" type="ORF">ENL21_06200</name>
</gene>
<dbReference type="GO" id="GO:0016787">
    <property type="term" value="F:hydrolase activity"/>
    <property type="evidence" value="ECO:0007669"/>
    <property type="project" value="UniProtKB-KW"/>
</dbReference>
<dbReference type="AlphaFoldDB" id="A0A7V5H3V2"/>